<dbReference type="InterPro" id="IPR005844">
    <property type="entry name" value="A-D-PHexomutase_a/b/a-I"/>
</dbReference>
<dbReference type="InterPro" id="IPR016066">
    <property type="entry name" value="A-D-PHexomutase_CS"/>
</dbReference>
<evidence type="ECO:0000259" key="18">
    <source>
        <dbReference type="Pfam" id="PF02880"/>
    </source>
</evidence>
<keyword evidence="7" id="KW-0597">Phosphoprotein</keyword>
<evidence type="ECO:0000259" key="15">
    <source>
        <dbReference type="Pfam" id="PF00408"/>
    </source>
</evidence>
<evidence type="ECO:0000259" key="17">
    <source>
        <dbReference type="Pfam" id="PF02879"/>
    </source>
</evidence>
<keyword evidence="20" id="KW-1185">Reference proteome</keyword>
<evidence type="ECO:0000256" key="7">
    <source>
        <dbReference type="ARBA" id="ARBA00022553"/>
    </source>
</evidence>
<protein>
    <recommendedName>
        <fullName evidence="11">Phosphoglucomutase</fullName>
        <ecNumber evidence="6">5.4.2.2</ecNumber>
    </recommendedName>
    <alternativeName>
        <fullName evidence="13">Alpha-phosphoglucomutase</fullName>
    </alternativeName>
    <alternativeName>
        <fullName evidence="12">Glucose phosphomutase</fullName>
    </alternativeName>
</protein>
<name>A0A1I5TUZ7_9FIRM</name>
<dbReference type="GO" id="GO:0006166">
    <property type="term" value="P:purine ribonucleoside salvage"/>
    <property type="evidence" value="ECO:0007669"/>
    <property type="project" value="TreeGrafter"/>
</dbReference>
<evidence type="ECO:0000256" key="4">
    <source>
        <dbReference type="ARBA" id="ARBA00005189"/>
    </source>
</evidence>
<dbReference type="InterPro" id="IPR016055">
    <property type="entry name" value="A-D-PHexomutase_a/b/a-I/II/III"/>
</dbReference>
<dbReference type="InterPro" id="IPR036900">
    <property type="entry name" value="A-D-PHexomutase_C_sf"/>
</dbReference>
<evidence type="ECO:0000256" key="2">
    <source>
        <dbReference type="ARBA" id="ARBA00001946"/>
    </source>
</evidence>
<dbReference type="GO" id="GO:0005975">
    <property type="term" value="P:carbohydrate metabolic process"/>
    <property type="evidence" value="ECO:0007669"/>
    <property type="project" value="InterPro"/>
</dbReference>
<keyword evidence="8 14" id="KW-0479">Metal-binding</keyword>
<comment type="pathway">
    <text evidence="4">Lipid metabolism.</text>
</comment>
<gene>
    <name evidence="19" type="ORF">SAMN05444406_10564</name>
</gene>
<feature type="domain" description="Alpha-D-phosphohexomutase alpha/beta/alpha" evidence="17">
    <location>
        <begin position="210"/>
        <end position="320"/>
    </location>
</feature>
<evidence type="ECO:0000313" key="20">
    <source>
        <dbReference type="Proteomes" id="UP000198577"/>
    </source>
</evidence>
<feature type="domain" description="Alpha-D-phosphohexomutase C-terminal" evidence="15">
    <location>
        <begin position="512"/>
        <end position="551"/>
    </location>
</feature>
<dbReference type="Pfam" id="PF02879">
    <property type="entry name" value="PGM_PMM_II"/>
    <property type="match status" value="1"/>
</dbReference>
<organism evidence="19 20">
    <name type="scientific">Caldicoprobacter faecalis</name>
    <dbReference type="NCBI Taxonomy" id="937334"/>
    <lineage>
        <taxon>Bacteria</taxon>
        <taxon>Bacillati</taxon>
        <taxon>Bacillota</taxon>
        <taxon>Clostridia</taxon>
        <taxon>Caldicoprobacterales</taxon>
        <taxon>Caldicoprobacteraceae</taxon>
        <taxon>Caldicoprobacter</taxon>
    </lineage>
</organism>
<keyword evidence="9 14" id="KW-0460">Magnesium</keyword>
<comment type="catalytic activity">
    <reaction evidence="1">
        <text>alpha-D-glucose 1-phosphate = alpha-D-glucose 6-phosphate</text>
        <dbReference type="Rhea" id="RHEA:23536"/>
        <dbReference type="ChEBI" id="CHEBI:58225"/>
        <dbReference type="ChEBI" id="CHEBI:58601"/>
        <dbReference type="EC" id="5.4.2.2"/>
    </reaction>
</comment>
<feature type="domain" description="Alpha-D-phosphohexomutase alpha/beta/alpha" evidence="16">
    <location>
        <begin position="43"/>
        <end position="177"/>
    </location>
</feature>
<comment type="cofactor">
    <cofactor evidence="2">
        <name>Mg(2+)</name>
        <dbReference type="ChEBI" id="CHEBI:18420"/>
    </cofactor>
</comment>
<feature type="domain" description="Alpha-D-phosphohexomutase alpha/beta/alpha" evidence="18">
    <location>
        <begin position="327"/>
        <end position="453"/>
    </location>
</feature>
<dbReference type="Pfam" id="PF00408">
    <property type="entry name" value="PGM_PMM_IV"/>
    <property type="match status" value="1"/>
</dbReference>
<dbReference type="AlphaFoldDB" id="A0A1I5TUZ7"/>
<evidence type="ECO:0000259" key="16">
    <source>
        <dbReference type="Pfam" id="PF02878"/>
    </source>
</evidence>
<comment type="similarity">
    <text evidence="5 14">Belongs to the phosphohexose mutase family.</text>
</comment>
<accession>A0A1I5TUZ7</accession>
<dbReference type="GO" id="GO:0008973">
    <property type="term" value="F:phosphopentomutase activity"/>
    <property type="evidence" value="ECO:0007669"/>
    <property type="project" value="TreeGrafter"/>
</dbReference>
<dbReference type="InterPro" id="IPR005841">
    <property type="entry name" value="Alpha-D-phosphohexomutase_SF"/>
</dbReference>
<dbReference type="Pfam" id="PF02880">
    <property type="entry name" value="PGM_PMM_III"/>
    <property type="match status" value="1"/>
</dbReference>
<dbReference type="SUPFAM" id="SSF55957">
    <property type="entry name" value="Phosphoglucomutase, C-terminal domain"/>
    <property type="match status" value="1"/>
</dbReference>
<evidence type="ECO:0000313" key="19">
    <source>
        <dbReference type="EMBL" id="SFP86731.1"/>
    </source>
</evidence>
<dbReference type="RefSeq" id="WP_025748391.1">
    <property type="nucleotide sequence ID" value="NZ_FOXR01000005.1"/>
</dbReference>
<proteinExistence type="inferred from homology"/>
<dbReference type="Proteomes" id="UP000198577">
    <property type="component" value="Unassembled WGS sequence"/>
</dbReference>
<dbReference type="EC" id="5.4.2.2" evidence="6"/>
<dbReference type="PANTHER" id="PTHR45745:SF1">
    <property type="entry name" value="PHOSPHOGLUCOMUTASE 2B-RELATED"/>
    <property type="match status" value="1"/>
</dbReference>
<evidence type="ECO:0000256" key="1">
    <source>
        <dbReference type="ARBA" id="ARBA00000443"/>
    </source>
</evidence>
<dbReference type="Gene3D" id="3.40.120.10">
    <property type="entry name" value="Alpha-D-Glucose-1,6-Bisphosphate, subunit A, domain 3"/>
    <property type="match status" value="3"/>
</dbReference>
<comment type="pathway">
    <text evidence="3">Glycolipid metabolism; diglucosyl-diacylglycerol biosynthesis.</text>
</comment>
<dbReference type="PROSITE" id="PS00710">
    <property type="entry name" value="PGM_PMM"/>
    <property type="match status" value="1"/>
</dbReference>
<dbReference type="Pfam" id="PF02878">
    <property type="entry name" value="PGM_PMM_I"/>
    <property type="match status" value="1"/>
</dbReference>
<evidence type="ECO:0000256" key="8">
    <source>
        <dbReference type="ARBA" id="ARBA00022723"/>
    </source>
</evidence>
<dbReference type="STRING" id="937334.SAMN05444406_10564"/>
<dbReference type="PANTHER" id="PTHR45745">
    <property type="entry name" value="PHOSPHOMANNOMUTASE 45A"/>
    <property type="match status" value="1"/>
</dbReference>
<dbReference type="GO" id="GO:0004614">
    <property type="term" value="F:phosphoglucomutase activity"/>
    <property type="evidence" value="ECO:0007669"/>
    <property type="project" value="UniProtKB-EC"/>
</dbReference>
<evidence type="ECO:0000256" key="6">
    <source>
        <dbReference type="ARBA" id="ARBA00012728"/>
    </source>
</evidence>
<dbReference type="EMBL" id="FOXR01000005">
    <property type="protein sequence ID" value="SFP86731.1"/>
    <property type="molecule type" value="Genomic_DNA"/>
</dbReference>
<keyword evidence="10" id="KW-0413">Isomerase</keyword>
<evidence type="ECO:0000256" key="11">
    <source>
        <dbReference type="ARBA" id="ARBA00039995"/>
    </source>
</evidence>
<evidence type="ECO:0000256" key="9">
    <source>
        <dbReference type="ARBA" id="ARBA00022842"/>
    </source>
</evidence>
<dbReference type="InterPro" id="IPR005843">
    <property type="entry name" value="A-D-PHexomutase_C"/>
</dbReference>
<sequence length="576" mass="64683">MDYRERYRLWMESPVIDKATKEELAAIAHDEKELEDRFYKDLEFGTGGLRGIIGAGSNRMNKYTVGRATQGLANYIKKQGPQAMNRGVVIAYDSRRMSKEFALETALVLNANGIKTYLYDELQPTPVLSFSVRELGAIAGVVITASHNPPAYNGYKVYWEDGGQVPPSRSEEIIKEVYAVERFEDIKTITREEAEARGLFHIIGENVLSRYIERVKQLCINKELVKEVGKELKIVYTPLHGTGNKPVRRVLGELGFKNVIVVPEQELPDPEFRTVKYPNPEEPEAFALAIELAKKHDADIIIGTDPDSDRLGVVVKDKEGKYVVLTGNQLGALLVNYVLGSLQRAGKLPSNGAVIKTIVTSEMGREIAKSYGIETVDTYTGFKFIGEKIKEFEETGDKVFLFGYEESYGYLAGDFVRDKDGIIASMLACEMAAYYKSRGMTLYDGLVELWKRFGYYHETQKSVYLEGKEGMERIKAIMEDFRANPPLDVGGVRVTVIKDYKDLKAYHVDEGKVLPIAMSQPSDVLRYTLADGSWFAVRPSGTEPKIKFYFSTVGKSLKDAEDKMDRLVDGVMARAK</sequence>
<dbReference type="SUPFAM" id="SSF53738">
    <property type="entry name" value="Phosphoglucomutase, first 3 domains"/>
    <property type="match status" value="3"/>
</dbReference>
<evidence type="ECO:0000256" key="3">
    <source>
        <dbReference type="ARBA" id="ARBA00005164"/>
    </source>
</evidence>
<evidence type="ECO:0000256" key="5">
    <source>
        <dbReference type="ARBA" id="ARBA00010231"/>
    </source>
</evidence>
<dbReference type="OrthoDB" id="9806956at2"/>
<dbReference type="InterPro" id="IPR005846">
    <property type="entry name" value="A-D-PHexomutase_a/b/a-III"/>
</dbReference>
<dbReference type="InterPro" id="IPR005845">
    <property type="entry name" value="A-D-PHexomutase_a/b/a-II"/>
</dbReference>
<dbReference type="GO" id="GO:0000287">
    <property type="term" value="F:magnesium ion binding"/>
    <property type="evidence" value="ECO:0007669"/>
    <property type="project" value="InterPro"/>
</dbReference>
<evidence type="ECO:0000256" key="13">
    <source>
        <dbReference type="ARBA" id="ARBA00041467"/>
    </source>
</evidence>
<reference evidence="19 20" key="1">
    <citation type="submission" date="2016-10" db="EMBL/GenBank/DDBJ databases">
        <authorList>
            <person name="de Groot N.N."/>
        </authorList>
    </citation>
    <scope>NUCLEOTIDE SEQUENCE [LARGE SCALE GENOMIC DNA]</scope>
    <source>
        <strain evidence="19 20">DSM 20678</strain>
    </source>
</reference>
<dbReference type="Gene3D" id="3.30.310.50">
    <property type="entry name" value="Alpha-D-phosphohexomutase, C-terminal domain"/>
    <property type="match status" value="1"/>
</dbReference>
<dbReference type="CDD" id="cd05799">
    <property type="entry name" value="PGM2"/>
    <property type="match status" value="1"/>
</dbReference>
<dbReference type="PRINTS" id="PR00509">
    <property type="entry name" value="PGMPMM"/>
</dbReference>
<evidence type="ECO:0000256" key="10">
    <source>
        <dbReference type="ARBA" id="ARBA00023235"/>
    </source>
</evidence>
<evidence type="ECO:0000256" key="12">
    <source>
        <dbReference type="ARBA" id="ARBA00041398"/>
    </source>
</evidence>
<evidence type="ECO:0000256" key="14">
    <source>
        <dbReference type="RuleBase" id="RU004326"/>
    </source>
</evidence>